<feature type="region of interest" description="Disordered" evidence="3">
    <location>
        <begin position="1"/>
        <end position="22"/>
    </location>
</feature>
<dbReference type="InterPro" id="IPR006500">
    <property type="entry name" value="Helicase_put_C_phage/plasmid"/>
</dbReference>
<name>A0A0H3BZB2_STRPZ</name>
<dbReference type="AlphaFoldDB" id="A0A0H3BZB2"/>
<evidence type="ECO:0000256" key="1">
    <source>
        <dbReference type="ARBA" id="ARBA00022741"/>
    </source>
</evidence>
<dbReference type="SUPFAM" id="SSF52540">
    <property type="entry name" value="P-loop containing nucleoside triphosphate hydrolases"/>
    <property type="match status" value="1"/>
</dbReference>
<dbReference type="InterPro" id="IPR014015">
    <property type="entry name" value="Helicase_SF3_DNA-vir"/>
</dbReference>
<dbReference type="InterPro" id="IPR004968">
    <property type="entry name" value="DNA_primase/NTPase_C"/>
</dbReference>
<dbReference type="Pfam" id="PF19263">
    <property type="entry name" value="DUF5906"/>
    <property type="match status" value="1"/>
</dbReference>
<dbReference type="Proteomes" id="UP000001039">
    <property type="component" value="Chromosome"/>
</dbReference>
<organism evidence="5 6">
    <name type="scientific">Streptococcus pyogenes serotype M49 (strain NZ131)</name>
    <dbReference type="NCBI Taxonomy" id="471876"/>
    <lineage>
        <taxon>Bacteria</taxon>
        <taxon>Bacillati</taxon>
        <taxon>Bacillota</taxon>
        <taxon>Bacilli</taxon>
        <taxon>Lactobacillales</taxon>
        <taxon>Streptococcaceae</taxon>
        <taxon>Streptococcus</taxon>
    </lineage>
</organism>
<dbReference type="HOGENOM" id="CLU_018483_3_0_9"/>
<dbReference type="PROSITE" id="PS51206">
    <property type="entry name" value="SF3_HELICASE_1"/>
    <property type="match status" value="1"/>
</dbReference>
<reference evidence="5 6" key="1">
    <citation type="journal article" date="2008" name="J. Bacteriol.">
        <title>Genome sequence of a nephritogenic and highly transformable M49 strain of Streptococcus pyogenes.</title>
        <authorList>
            <person name="McShan W.M."/>
            <person name="Ferretti J.J."/>
            <person name="Karasawa T."/>
            <person name="Suvorov A.N."/>
            <person name="Lin S."/>
            <person name="Qin B."/>
            <person name="Jia H."/>
            <person name="Kenton S."/>
            <person name="Najar F."/>
            <person name="Wu H."/>
            <person name="Scott J."/>
            <person name="Roe B.A."/>
            <person name="Savic D.J."/>
        </authorList>
    </citation>
    <scope>NUCLEOTIDE SEQUENCE [LARGE SCALE GENOMIC DNA]</scope>
    <source>
        <strain evidence="5 6">NZ131</strain>
    </source>
</reference>
<dbReference type="GO" id="GO:0005524">
    <property type="term" value="F:ATP binding"/>
    <property type="evidence" value="ECO:0007669"/>
    <property type="project" value="UniProtKB-KW"/>
</dbReference>
<dbReference type="SMART" id="SM00885">
    <property type="entry name" value="D5_N"/>
    <property type="match status" value="1"/>
</dbReference>
<dbReference type="Pfam" id="PF08706">
    <property type="entry name" value="D5_N"/>
    <property type="match status" value="1"/>
</dbReference>
<evidence type="ECO:0000256" key="3">
    <source>
        <dbReference type="SAM" id="MobiDB-lite"/>
    </source>
</evidence>
<dbReference type="InterPro" id="IPR014818">
    <property type="entry name" value="Phage/plasmid_primase_P4_C"/>
</dbReference>
<dbReference type="EMBL" id="CP000829">
    <property type="protein sequence ID" value="ACI60697.1"/>
    <property type="molecule type" value="Genomic_DNA"/>
</dbReference>
<dbReference type="NCBIfam" id="TIGR01613">
    <property type="entry name" value="primase_Cterm"/>
    <property type="match status" value="1"/>
</dbReference>
<evidence type="ECO:0000313" key="5">
    <source>
        <dbReference type="EMBL" id="ACI60697.1"/>
    </source>
</evidence>
<feature type="region of interest" description="Disordered" evidence="3">
    <location>
        <begin position="527"/>
        <end position="562"/>
    </location>
</feature>
<evidence type="ECO:0000256" key="2">
    <source>
        <dbReference type="ARBA" id="ARBA00022840"/>
    </source>
</evidence>
<keyword evidence="1" id="KW-0547">Nucleotide-binding</keyword>
<dbReference type="Gene3D" id="3.40.50.300">
    <property type="entry name" value="P-loop containing nucleotide triphosphate hydrolases"/>
    <property type="match status" value="1"/>
</dbReference>
<protein>
    <submittedName>
        <fullName evidence="5">Putative DNA primase-phage associated</fullName>
    </submittedName>
</protein>
<sequence length="562" mass="64585">MLKQNTEREGRTIEQEDLKNLENEITEARENEDKYFSTFKGVRGQLIKECQEMKDEAFKIAYDGVMADSKHLENVKAGRLTEVQHEELAKEKGQEASEKALPKTPLGVAIMLKHYLRFIRVKPEAQGQKAPLYFFHPDHGVWLEDNEFLQDLISVIFPNATEKQAFDTLYKIARQSQLKEIQRQYTVIGNRLYNYKTGRFEELTPDITVTRKIKTSYNKKAKEPTIKGWKPTTWLLELFDGDTELYNLAIQIIKASITGQSLQKIFWLFGEGGTGKGTFQQLLINLVGMDNVASLKITELAKSRFTTSILLGKSIVIGDDIQKDAVIKDTSDIFSLATGDIMTIEDKGKRPYSIRLNMTVVQSSNGLPRMNGDKSAIDRRFRILPFTKVFKGKPNKAIRNDYINRKEVLEYLLKLAIETPITDINPKTSIEILEEHHKEMNPVIDFVSKFFTDELTSEFIPNSFVYHVWKGFLEYYDIKQIKSERGLHKEIKSNLPEGFEAGQKVIPVGRQLHTGFYPKEDLPPFASASYANGRASPEKQKKPKNERGYYNHWPAHKNQKKT</sequence>
<evidence type="ECO:0000259" key="4">
    <source>
        <dbReference type="PROSITE" id="PS51206"/>
    </source>
</evidence>
<proteinExistence type="predicted"/>
<feature type="domain" description="SF3 helicase" evidence="4">
    <location>
        <begin position="244"/>
        <end position="399"/>
    </location>
</feature>
<evidence type="ECO:0000313" key="6">
    <source>
        <dbReference type="Proteomes" id="UP000001039"/>
    </source>
</evidence>
<gene>
    <name evidence="5" type="ordered locus">Spy49_0361c</name>
</gene>
<dbReference type="InterPro" id="IPR027417">
    <property type="entry name" value="P-loop_NTPase"/>
</dbReference>
<feature type="compositionally biased region" description="Basic and acidic residues" evidence="3">
    <location>
        <begin position="536"/>
        <end position="549"/>
    </location>
</feature>
<dbReference type="InterPro" id="IPR045455">
    <property type="entry name" value="NrS-1_pol-like_helicase"/>
</dbReference>
<keyword evidence="2" id="KW-0067">ATP-binding</keyword>
<accession>A0A0H3BZB2</accession>
<dbReference type="KEGG" id="soz:Spy49_0361c"/>
<dbReference type="Pfam" id="PF03288">
    <property type="entry name" value="Pox_D5"/>
    <property type="match status" value="1"/>
</dbReference>